<accession>A0AAJ6LW20</accession>
<evidence type="ECO:0000313" key="2">
    <source>
        <dbReference type="Proteomes" id="UP001258207"/>
    </source>
</evidence>
<proteinExistence type="predicted"/>
<gene>
    <name evidence="1" type="ORF">RI108_10960</name>
</gene>
<organism evidence="1 2">
    <name type="scientific">Pseudomonas coleopterorum</name>
    <dbReference type="NCBI Taxonomy" id="1605838"/>
    <lineage>
        <taxon>Bacteria</taxon>
        <taxon>Pseudomonadati</taxon>
        <taxon>Pseudomonadota</taxon>
        <taxon>Gammaproteobacteria</taxon>
        <taxon>Pseudomonadales</taxon>
        <taxon>Pseudomonadaceae</taxon>
        <taxon>Pseudomonas</taxon>
    </lineage>
</organism>
<dbReference type="RefSeq" id="WP_167375934.1">
    <property type="nucleotide sequence ID" value="NZ_CP134081.1"/>
</dbReference>
<dbReference type="Proteomes" id="UP001258207">
    <property type="component" value="Chromosome"/>
</dbReference>
<evidence type="ECO:0000313" key="1">
    <source>
        <dbReference type="EMBL" id="WNC07861.1"/>
    </source>
</evidence>
<dbReference type="AlphaFoldDB" id="A0AAJ6LW20"/>
<name>A0AAJ6LW20_9PSED</name>
<dbReference type="EMBL" id="CP134081">
    <property type="protein sequence ID" value="WNC07861.1"/>
    <property type="molecule type" value="Genomic_DNA"/>
</dbReference>
<protein>
    <submittedName>
        <fullName evidence="1">Uncharacterized protein</fullName>
    </submittedName>
</protein>
<sequence length="55" mass="6480">MLRYSKKKLSRLIRKGVVYVTVMGVMGNSGRLFDHLSVWQPWRLAKQMLGYVLMH</sequence>
<reference evidence="1" key="1">
    <citation type="submission" date="2023-09" db="EMBL/GenBank/DDBJ databases">
        <title>First report of Pseudomonas coleopterorum DJ13 causing leaf spot on Rhododendron pulchrum Sweet in China.</title>
        <authorList>
            <person name="Zhang Y."/>
        </authorList>
    </citation>
    <scope>NUCLEOTIDE SEQUENCE</scope>
    <source>
        <strain evidence="1">DJ13</strain>
    </source>
</reference>